<dbReference type="Proteomes" id="UP000799118">
    <property type="component" value="Unassembled WGS sequence"/>
</dbReference>
<evidence type="ECO:0000313" key="2">
    <source>
        <dbReference type="Proteomes" id="UP000799118"/>
    </source>
</evidence>
<sequence length="538" mass="61466">MDLNHFMVKNQSFNQITLDRLRAGYVPCTSLELMEIRTFLLDADHSLRNHERENQGFQPARTQLLRAEITLAIANAQALTSPIRKLPSELLCEIFDYYVGDALSDPRVERTTRVICPVIFLTWVCSFWRNLSWARPLSWSSPFISFTALLQHPTQIDFFQYCMAQSANATTLDITIIHGKNETDEPLIHAVYDTLFEHCSRWHSFSSLSDWGGEKWNIYTEGWALDSGLDLFPNLKSLQWEEAQAPLELLDSCPQLQIYRAGHLSISPNQYHLFSNLRELSIGYMESYSVRDVLYRMPLLEKFVLWQFNPVWDVEGYTSIVCSNISTLCVSLEAIRYVDTWESLQFPGLRVLELGGEQFTELNSNDEDEEELEMYCRAIVDFSKILSNAGSILQTVKLEGIPGKEAVAFLSLHPSISDLTLLMLYRGCQDFFIGLDISQNSGPAIVLPKLCSLSISIDELPEIYDIHTISDKLCQLVESRSNTSRNVVTLENLALESDFQMSPAGVLVYARLSDRMTILAKKREDFYIESTFPLQLYG</sequence>
<gene>
    <name evidence="1" type="ORF">BT96DRAFT_1023548</name>
</gene>
<dbReference type="InterPro" id="IPR032675">
    <property type="entry name" value="LRR_dom_sf"/>
</dbReference>
<dbReference type="EMBL" id="ML769594">
    <property type="protein sequence ID" value="KAE9392508.1"/>
    <property type="molecule type" value="Genomic_DNA"/>
</dbReference>
<organism evidence="1 2">
    <name type="scientific">Gymnopus androsaceus JB14</name>
    <dbReference type="NCBI Taxonomy" id="1447944"/>
    <lineage>
        <taxon>Eukaryota</taxon>
        <taxon>Fungi</taxon>
        <taxon>Dikarya</taxon>
        <taxon>Basidiomycota</taxon>
        <taxon>Agaricomycotina</taxon>
        <taxon>Agaricomycetes</taxon>
        <taxon>Agaricomycetidae</taxon>
        <taxon>Agaricales</taxon>
        <taxon>Marasmiineae</taxon>
        <taxon>Omphalotaceae</taxon>
        <taxon>Gymnopus</taxon>
    </lineage>
</organism>
<protein>
    <recommendedName>
        <fullName evidence="3">F-box domain-containing protein</fullName>
    </recommendedName>
</protein>
<accession>A0A6A4H491</accession>
<keyword evidence="2" id="KW-1185">Reference proteome</keyword>
<name>A0A6A4H491_9AGAR</name>
<dbReference type="Gene3D" id="3.80.10.10">
    <property type="entry name" value="Ribonuclease Inhibitor"/>
    <property type="match status" value="1"/>
</dbReference>
<dbReference type="OrthoDB" id="3122817at2759"/>
<evidence type="ECO:0008006" key="3">
    <source>
        <dbReference type="Google" id="ProtNLM"/>
    </source>
</evidence>
<reference evidence="1" key="1">
    <citation type="journal article" date="2019" name="Environ. Microbiol.">
        <title>Fungal ecological strategies reflected in gene transcription - a case study of two litter decomposers.</title>
        <authorList>
            <person name="Barbi F."/>
            <person name="Kohler A."/>
            <person name="Barry K."/>
            <person name="Baskaran P."/>
            <person name="Daum C."/>
            <person name="Fauchery L."/>
            <person name="Ihrmark K."/>
            <person name="Kuo A."/>
            <person name="LaButti K."/>
            <person name="Lipzen A."/>
            <person name="Morin E."/>
            <person name="Grigoriev I.V."/>
            <person name="Henrissat B."/>
            <person name="Lindahl B."/>
            <person name="Martin F."/>
        </authorList>
    </citation>
    <scope>NUCLEOTIDE SEQUENCE</scope>
    <source>
        <strain evidence="1">JB14</strain>
    </source>
</reference>
<evidence type="ECO:0000313" key="1">
    <source>
        <dbReference type="EMBL" id="KAE9392508.1"/>
    </source>
</evidence>
<proteinExistence type="predicted"/>
<dbReference type="AlphaFoldDB" id="A0A6A4H491"/>